<dbReference type="EMBL" id="JAAATY010000021">
    <property type="protein sequence ID" value="NRN68607.1"/>
    <property type="molecule type" value="Genomic_DNA"/>
</dbReference>
<evidence type="ECO:0000256" key="1">
    <source>
        <dbReference type="ARBA" id="ARBA00010641"/>
    </source>
</evidence>
<keyword evidence="3" id="KW-0731">Sigma factor</keyword>
<proteinExistence type="inferred from homology"/>
<sequence>MSHSHTSTRYLLCSNNTYAALRLWCGGAVAQGTDEGVPMPSPSWQARSSAETRLDAGSEQEPDAEHRQAWDLVHSAQRGDTSAFGKLYGRYVDVVYRYVLIRLGDKELAEDVTSETFLRALRRITSVSYQGRDVGAWLVTIARNLVLDHVKSSRYRLEVTKAEVDDGRTVQAGPEQQVLSKITNAELLKCIQQLGDDQRECIALRFLQGLSVAETAELMHRNEGAIKALQHRAVRRLAQLLPTGLR</sequence>
<dbReference type="PANTHER" id="PTHR43133">
    <property type="entry name" value="RNA POLYMERASE ECF-TYPE SIGMA FACTO"/>
    <property type="match status" value="1"/>
</dbReference>
<dbReference type="CDD" id="cd06171">
    <property type="entry name" value="Sigma70_r4"/>
    <property type="match status" value="1"/>
</dbReference>
<evidence type="ECO:0000256" key="5">
    <source>
        <dbReference type="SAM" id="MobiDB-lite"/>
    </source>
</evidence>
<keyword evidence="2" id="KW-0805">Transcription regulation</keyword>
<dbReference type="Gene3D" id="1.10.1740.10">
    <property type="match status" value="1"/>
</dbReference>
<name>A0ABX2FBA7_9PSEU</name>
<keyword evidence="9" id="KW-1185">Reference proteome</keyword>
<keyword evidence="4" id="KW-0804">Transcription</keyword>
<comment type="caution">
    <text evidence="8">The sequence shown here is derived from an EMBL/GenBank/DDBJ whole genome shotgun (WGS) entry which is preliminary data.</text>
</comment>
<accession>A0ABX2FBA7</accession>
<dbReference type="InterPro" id="IPR036388">
    <property type="entry name" value="WH-like_DNA-bd_sf"/>
</dbReference>
<feature type="region of interest" description="Disordered" evidence="5">
    <location>
        <begin position="36"/>
        <end position="61"/>
    </location>
</feature>
<dbReference type="SUPFAM" id="SSF88659">
    <property type="entry name" value="Sigma3 and sigma4 domains of RNA polymerase sigma factors"/>
    <property type="match status" value="1"/>
</dbReference>
<dbReference type="InterPro" id="IPR013324">
    <property type="entry name" value="RNA_pol_sigma_r3/r4-like"/>
</dbReference>
<dbReference type="NCBIfam" id="TIGR02937">
    <property type="entry name" value="sigma70-ECF"/>
    <property type="match status" value="1"/>
</dbReference>
<evidence type="ECO:0000256" key="2">
    <source>
        <dbReference type="ARBA" id="ARBA00023015"/>
    </source>
</evidence>
<reference evidence="8 9" key="1">
    <citation type="submission" date="2020-01" db="EMBL/GenBank/DDBJ databases">
        <title>Kibdelosporangium persica a novel Actinomycetes from a hot desert in Iran.</title>
        <authorList>
            <person name="Safaei N."/>
            <person name="Zaburannyi N."/>
            <person name="Mueller R."/>
            <person name="Wink J."/>
        </authorList>
    </citation>
    <scope>NUCLEOTIDE SEQUENCE [LARGE SCALE GENOMIC DNA]</scope>
    <source>
        <strain evidence="8 9">4NS15</strain>
    </source>
</reference>
<dbReference type="PANTHER" id="PTHR43133:SF57">
    <property type="entry name" value="RNA POLYMERASE SIGMA-70 FACTOR"/>
    <property type="match status" value="1"/>
</dbReference>
<evidence type="ECO:0000259" key="6">
    <source>
        <dbReference type="Pfam" id="PF04542"/>
    </source>
</evidence>
<dbReference type="InterPro" id="IPR007627">
    <property type="entry name" value="RNA_pol_sigma70_r2"/>
</dbReference>
<dbReference type="Gene3D" id="1.10.10.10">
    <property type="entry name" value="Winged helix-like DNA-binding domain superfamily/Winged helix DNA-binding domain"/>
    <property type="match status" value="1"/>
</dbReference>
<evidence type="ECO:0000256" key="3">
    <source>
        <dbReference type="ARBA" id="ARBA00023082"/>
    </source>
</evidence>
<evidence type="ECO:0000313" key="9">
    <source>
        <dbReference type="Proteomes" id="UP000763557"/>
    </source>
</evidence>
<dbReference type="Proteomes" id="UP000763557">
    <property type="component" value="Unassembled WGS sequence"/>
</dbReference>
<gene>
    <name evidence="8" type="ORF">GC106_58500</name>
</gene>
<evidence type="ECO:0000313" key="8">
    <source>
        <dbReference type="EMBL" id="NRN68607.1"/>
    </source>
</evidence>
<feature type="domain" description="RNA polymerase sigma factor 70 region 4 type 2" evidence="7">
    <location>
        <begin position="186"/>
        <end position="237"/>
    </location>
</feature>
<dbReference type="Pfam" id="PF04542">
    <property type="entry name" value="Sigma70_r2"/>
    <property type="match status" value="1"/>
</dbReference>
<dbReference type="InterPro" id="IPR013325">
    <property type="entry name" value="RNA_pol_sigma_r2"/>
</dbReference>
<dbReference type="SUPFAM" id="SSF88946">
    <property type="entry name" value="Sigma2 domain of RNA polymerase sigma factors"/>
    <property type="match status" value="1"/>
</dbReference>
<feature type="domain" description="RNA polymerase sigma-70 region 2" evidence="6">
    <location>
        <begin position="87"/>
        <end position="154"/>
    </location>
</feature>
<organism evidence="8 9">
    <name type="scientific">Kibdelosporangium persicum</name>
    <dbReference type="NCBI Taxonomy" id="2698649"/>
    <lineage>
        <taxon>Bacteria</taxon>
        <taxon>Bacillati</taxon>
        <taxon>Actinomycetota</taxon>
        <taxon>Actinomycetes</taxon>
        <taxon>Pseudonocardiales</taxon>
        <taxon>Pseudonocardiaceae</taxon>
        <taxon>Kibdelosporangium</taxon>
    </lineage>
</organism>
<dbReference type="InterPro" id="IPR013249">
    <property type="entry name" value="RNA_pol_sigma70_r4_t2"/>
</dbReference>
<evidence type="ECO:0000259" key="7">
    <source>
        <dbReference type="Pfam" id="PF08281"/>
    </source>
</evidence>
<dbReference type="InterPro" id="IPR039425">
    <property type="entry name" value="RNA_pol_sigma-70-like"/>
</dbReference>
<dbReference type="Pfam" id="PF08281">
    <property type="entry name" value="Sigma70_r4_2"/>
    <property type="match status" value="1"/>
</dbReference>
<protein>
    <submittedName>
        <fullName evidence="8">ECF RNA polymerase sigma factor SigL</fullName>
    </submittedName>
</protein>
<comment type="similarity">
    <text evidence="1">Belongs to the sigma-70 factor family. ECF subfamily.</text>
</comment>
<dbReference type="InterPro" id="IPR014284">
    <property type="entry name" value="RNA_pol_sigma-70_dom"/>
</dbReference>
<evidence type="ECO:0000256" key="4">
    <source>
        <dbReference type="ARBA" id="ARBA00023163"/>
    </source>
</evidence>